<evidence type="ECO:0000313" key="3">
    <source>
        <dbReference type="EMBL" id="PVD30242.1"/>
    </source>
</evidence>
<dbReference type="PANTHER" id="PTHR24213">
    <property type="entry name" value="ACTIN-BINDING LIM PROTEIN"/>
    <property type="match status" value="1"/>
</dbReference>
<dbReference type="STRING" id="400727.A0A2T7PA00"/>
<evidence type="ECO:0000313" key="4">
    <source>
        <dbReference type="Proteomes" id="UP000245119"/>
    </source>
</evidence>
<reference evidence="3 4" key="1">
    <citation type="submission" date="2018-04" db="EMBL/GenBank/DDBJ databases">
        <title>The genome of golden apple snail Pomacea canaliculata provides insight into stress tolerance and invasive adaptation.</title>
        <authorList>
            <person name="Liu C."/>
            <person name="Liu B."/>
            <person name="Ren Y."/>
            <person name="Zhang Y."/>
            <person name="Wang H."/>
            <person name="Li S."/>
            <person name="Jiang F."/>
            <person name="Yin L."/>
            <person name="Zhang G."/>
            <person name="Qian W."/>
            <person name="Fan W."/>
        </authorList>
    </citation>
    <scope>NUCLEOTIDE SEQUENCE [LARGE SCALE GENOMIC DNA]</scope>
    <source>
        <strain evidence="3">SZHN2017</strain>
        <tissue evidence="3">Muscle</tissue>
    </source>
</reference>
<feature type="compositionally biased region" description="Polar residues" evidence="1">
    <location>
        <begin position="34"/>
        <end position="44"/>
    </location>
</feature>
<feature type="compositionally biased region" description="Acidic residues" evidence="1">
    <location>
        <begin position="286"/>
        <end position="295"/>
    </location>
</feature>
<feature type="compositionally biased region" description="Basic and acidic residues" evidence="1">
    <location>
        <begin position="296"/>
        <end position="310"/>
    </location>
</feature>
<feature type="compositionally biased region" description="Low complexity" evidence="1">
    <location>
        <begin position="446"/>
        <end position="455"/>
    </location>
</feature>
<feature type="compositionally biased region" description="Basic and acidic residues" evidence="1">
    <location>
        <begin position="246"/>
        <end position="261"/>
    </location>
</feature>
<dbReference type="GO" id="GO:0007010">
    <property type="term" value="P:cytoskeleton organization"/>
    <property type="evidence" value="ECO:0007669"/>
    <property type="project" value="InterPro"/>
</dbReference>
<feature type="region of interest" description="Disordered" evidence="1">
    <location>
        <begin position="1"/>
        <end position="57"/>
    </location>
</feature>
<feature type="compositionally biased region" description="Basic and acidic residues" evidence="1">
    <location>
        <begin position="432"/>
        <end position="441"/>
    </location>
</feature>
<feature type="region of interest" description="Disordered" evidence="1">
    <location>
        <begin position="72"/>
        <end position="156"/>
    </location>
</feature>
<sequence>MGHKSSKSPSKVKSHKKEHKEGVEEPMTIDHQGTVESQVSSQEQTPKKMEQRDLEPLTPLIINDVSVTNHIPQATSTPAANGVISTGMQPASPPLSPGSTTDQSDDEAFTPTDQQLSFRSHSPTSSFASVSTTSSLRRQLQNLEPNKRTSEPNFGRFYTTSYLDGAKSNYLQRSSVQEKERQKSPHFHRPVNFSYAKDPPDFLKKKSSGMSALATGKRVVKVRRSSSPADLRNEEPVRMSVFPSAKPKEPNEPDKIERDDWPGLASPAAILPEILRQRRRSRGEKDEDEEEEESMKEDPKIQRELEEISKIKDESGMGKVIYQELEELKCKPVKPMDPWKASRVPSAKYEPRYHTRFQSPMFASPSRFIDRSRRSWDDSDIRGYRSAATLANLPIPKPGYGLSYTSPRAATLPVAGMYGARDYTYFGFSDGSHREDSEGHQRSNYTSSSTLTGDSGSRREGRSGVSSVAAYDVPSIPLLKLQKSTWHTEAEPPVYPYERLKITKFDLPRDADRNKLEIHLNSDEFQRLFGMPRERFYRLAEWKRNDMKKKLDLY</sequence>
<feature type="domain" description="HP" evidence="2">
    <location>
        <begin position="489"/>
        <end position="554"/>
    </location>
</feature>
<evidence type="ECO:0000259" key="2">
    <source>
        <dbReference type="PROSITE" id="PS51089"/>
    </source>
</evidence>
<dbReference type="PROSITE" id="PS51089">
    <property type="entry name" value="HP"/>
    <property type="match status" value="1"/>
</dbReference>
<dbReference type="Proteomes" id="UP000245119">
    <property type="component" value="Linkage Group LG5"/>
</dbReference>
<feature type="region of interest" description="Disordered" evidence="1">
    <location>
        <begin position="432"/>
        <end position="466"/>
    </location>
</feature>
<feature type="compositionally biased region" description="Basic and acidic residues" evidence="1">
    <location>
        <begin position="45"/>
        <end position="55"/>
    </location>
</feature>
<name>A0A2T7PA00_POMCA</name>
<dbReference type="InterPro" id="IPR051618">
    <property type="entry name" value="Actin-binding_LIM"/>
</dbReference>
<protein>
    <recommendedName>
        <fullName evidence="2">HP domain-containing protein</fullName>
    </recommendedName>
</protein>
<organism evidence="3 4">
    <name type="scientific">Pomacea canaliculata</name>
    <name type="common">Golden apple snail</name>
    <dbReference type="NCBI Taxonomy" id="400727"/>
    <lineage>
        <taxon>Eukaryota</taxon>
        <taxon>Metazoa</taxon>
        <taxon>Spiralia</taxon>
        <taxon>Lophotrochozoa</taxon>
        <taxon>Mollusca</taxon>
        <taxon>Gastropoda</taxon>
        <taxon>Caenogastropoda</taxon>
        <taxon>Architaenioglossa</taxon>
        <taxon>Ampullarioidea</taxon>
        <taxon>Ampullariidae</taxon>
        <taxon>Pomacea</taxon>
    </lineage>
</organism>
<dbReference type="AlphaFoldDB" id="A0A2T7PA00"/>
<dbReference type="SMART" id="SM00153">
    <property type="entry name" value="VHP"/>
    <property type="match status" value="1"/>
</dbReference>
<dbReference type="Gene3D" id="1.10.950.10">
    <property type="entry name" value="Villin headpiece domain"/>
    <property type="match status" value="1"/>
</dbReference>
<dbReference type="InterPro" id="IPR036886">
    <property type="entry name" value="Villin_headpiece_dom_sf"/>
</dbReference>
<dbReference type="OrthoDB" id="1746725at2759"/>
<dbReference type="InterPro" id="IPR003128">
    <property type="entry name" value="Villin_headpiece"/>
</dbReference>
<comment type="caution">
    <text evidence="3">The sequence shown here is derived from an EMBL/GenBank/DDBJ whole genome shotgun (WGS) entry which is preliminary data.</text>
</comment>
<dbReference type="GO" id="GO:0051015">
    <property type="term" value="F:actin filament binding"/>
    <property type="evidence" value="ECO:0007669"/>
    <property type="project" value="TreeGrafter"/>
</dbReference>
<evidence type="ECO:0000256" key="1">
    <source>
        <dbReference type="SAM" id="MobiDB-lite"/>
    </source>
</evidence>
<accession>A0A2T7PA00</accession>
<dbReference type="Pfam" id="PF02209">
    <property type="entry name" value="VHP"/>
    <property type="match status" value="1"/>
</dbReference>
<dbReference type="SUPFAM" id="SSF47050">
    <property type="entry name" value="VHP, Villin headpiece domain"/>
    <property type="match status" value="1"/>
</dbReference>
<keyword evidence="4" id="KW-1185">Reference proteome</keyword>
<dbReference type="GO" id="GO:0015629">
    <property type="term" value="C:actin cytoskeleton"/>
    <property type="evidence" value="ECO:0007669"/>
    <property type="project" value="TreeGrafter"/>
</dbReference>
<dbReference type="PANTHER" id="PTHR24213:SF9">
    <property type="entry name" value="UNCOORDINATED 115A, ISOFORM B-RELATED"/>
    <property type="match status" value="1"/>
</dbReference>
<feature type="compositionally biased region" description="Low complexity" evidence="1">
    <location>
        <begin position="120"/>
        <end position="135"/>
    </location>
</feature>
<proteinExistence type="predicted"/>
<feature type="region of interest" description="Disordered" evidence="1">
    <location>
        <begin position="173"/>
        <end position="310"/>
    </location>
</feature>
<dbReference type="EMBL" id="PZQS01000005">
    <property type="protein sequence ID" value="PVD30242.1"/>
    <property type="molecule type" value="Genomic_DNA"/>
</dbReference>
<feature type="compositionally biased region" description="Basic residues" evidence="1">
    <location>
        <begin position="1"/>
        <end position="18"/>
    </location>
</feature>
<dbReference type="GO" id="GO:0030032">
    <property type="term" value="P:lamellipodium assembly"/>
    <property type="evidence" value="ECO:0007669"/>
    <property type="project" value="TreeGrafter"/>
</dbReference>
<feature type="compositionally biased region" description="Polar residues" evidence="1">
    <location>
        <begin position="72"/>
        <end position="89"/>
    </location>
</feature>
<gene>
    <name evidence="3" type="ORF">C0Q70_09504</name>
</gene>